<dbReference type="InterPro" id="IPR000432">
    <property type="entry name" value="DNA_mismatch_repair_MutS_C"/>
</dbReference>
<evidence type="ECO:0000313" key="6">
    <source>
        <dbReference type="EMBL" id="KAK3019089.1"/>
    </source>
</evidence>
<dbReference type="InterPro" id="IPR035901">
    <property type="entry name" value="GIY-YIG_endonuc_sf"/>
</dbReference>
<evidence type="ECO:0000256" key="1">
    <source>
        <dbReference type="ARBA" id="ARBA00022741"/>
    </source>
</evidence>
<dbReference type="CDD" id="cd03243">
    <property type="entry name" value="ABC_MutS_homologs"/>
    <property type="match status" value="1"/>
</dbReference>
<dbReference type="Pfam" id="PF00488">
    <property type="entry name" value="MutS_V"/>
    <property type="match status" value="1"/>
</dbReference>
<dbReference type="SUPFAM" id="SSF82771">
    <property type="entry name" value="GIY-YIG endonuclease"/>
    <property type="match status" value="1"/>
</dbReference>
<dbReference type="FunFam" id="3.40.50.300:FF:001188">
    <property type="entry name" value="DNA mismatch repair protein"/>
    <property type="match status" value="1"/>
</dbReference>
<keyword evidence="4" id="KW-0238">DNA-binding</keyword>
<dbReference type="Proteomes" id="UP001188597">
    <property type="component" value="Unassembled WGS sequence"/>
</dbReference>
<evidence type="ECO:0000313" key="7">
    <source>
        <dbReference type="Proteomes" id="UP001188597"/>
    </source>
</evidence>
<proteinExistence type="predicted"/>
<name>A0AA88W3B9_9ASTE</name>
<organism evidence="6 7">
    <name type="scientific">Escallonia herrerae</name>
    <dbReference type="NCBI Taxonomy" id="1293975"/>
    <lineage>
        <taxon>Eukaryota</taxon>
        <taxon>Viridiplantae</taxon>
        <taxon>Streptophyta</taxon>
        <taxon>Embryophyta</taxon>
        <taxon>Tracheophyta</taxon>
        <taxon>Spermatophyta</taxon>
        <taxon>Magnoliopsida</taxon>
        <taxon>eudicotyledons</taxon>
        <taxon>Gunneridae</taxon>
        <taxon>Pentapetalae</taxon>
        <taxon>asterids</taxon>
        <taxon>campanulids</taxon>
        <taxon>Escalloniales</taxon>
        <taxon>Escalloniaceae</taxon>
        <taxon>Escallonia</taxon>
    </lineage>
</organism>
<dbReference type="PROSITE" id="PS00486">
    <property type="entry name" value="DNA_MISMATCH_REPAIR_2"/>
    <property type="match status" value="1"/>
</dbReference>
<dbReference type="AlphaFoldDB" id="A0AA88W3B9"/>
<evidence type="ECO:0000256" key="4">
    <source>
        <dbReference type="ARBA" id="ARBA00023125"/>
    </source>
</evidence>
<dbReference type="PANTHER" id="PTHR48448:SF1">
    <property type="entry name" value="MUTL PROTEIN ISOFORM 1"/>
    <property type="match status" value="1"/>
</dbReference>
<dbReference type="Gene3D" id="3.40.50.300">
    <property type="entry name" value="P-loop containing nucleotide triphosphate hydrolases"/>
    <property type="match status" value="1"/>
</dbReference>
<keyword evidence="3" id="KW-0067">ATP-binding</keyword>
<dbReference type="PANTHER" id="PTHR48448">
    <property type="entry name" value="MUTL PROTEIN ISOFORM 1"/>
    <property type="match status" value="1"/>
</dbReference>
<dbReference type="SMART" id="SM00534">
    <property type="entry name" value="MUTSac"/>
    <property type="match status" value="1"/>
</dbReference>
<reference evidence="6" key="1">
    <citation type="submission" date="2022-12" db="EMBL/GenBank/DDBJ databases">
        <title>Draft genome assemblies for two species of Escallonia (Escalloniales).</title>
        <authorList>
            <person name="Chanderbali A."/>
            <person name="Dervinis C."/>
            <person name="Anghel I."/>
            <person name="Soltis D."/>
            <person name="Soltis P."/>
            <person name="Zapata F."/>
        </authorList>
    </citation>
    <scope>NUCLEOTIDE SEQUENCE</scope>
    <source>
        <strain evidence="6">UCBG64.0493</strain>
        <tissue evidence="6">Leaf</tissue>
    </source>
</reference>
<dbReference type="InterPro" id="IPR007695">
    <property type="entry name" value="DNA_mismatch_repair_MutS-lik_N"/>
</dbReference>
<evidence type="ECO:0000259" key="5">
    <source>
        <dbReference type="PROSITE" id="PS00486"/>
    </source>
</evidence>
<dbReference type="GO" id="GO:0030983">
    <property type="term" value="F:mismatched DNA binding"/>
    <property type="evidence" value="ECO:0007669"/>
    <property type="project" value="InterPro"/>
</dbReference>
<protein>
    <recommendedName>
        <fullName evidence="5">DNA mismatch repair proteins mutS family domain-containing protein</fullName>
    </recommendedName>
</protein>
<keyword evidence="2" id="KW-0227">DNA damage</keyword>
<keyword evidence="7" id="KW-1185">Reference proteome</keyword>
<dbReference type="GO" id="GO:0006298">
    <property type="term" value="P:mismatch repair"/>
    <property type="evidence" value="ECO:0007669"/>
    <property type="project" value="InterPro"/>
</dbReference>
<gene>
    <name evidence="6" type="ORF">RJ639_004958</name>
</gene>
<dbReference type="Gene3D" id="3.40.1170.10">
    <property type="entry name" value="DNA repair protein MutS, domain I"/>
    <property type="match status" value="1"/>
</dbReference>
<evidence type="ECO:0000256" key="3">
    <source>
        <dbReference type="ARBA" id="ARBA00022840"/>
    </source>
</evidence>
<dbReference type="InterPro" id="IPR027417">
    <property type="entry name" value="P-loop_NTPase"/>
</dbReference>
<evidence type="ECO:0000256" key="2">
    <source>
        <dbReference type="ARBA" id="ARBA00022763"/>
    </source>
</evidence>
<dbReference type="GO" id="GO:0005524">
    <property type="term" value="F:ATP binding"/>
    <property type="evidence" value="ECO:0007669"/>
    <property type="project" value="UniProtKB-KW"/>
</dbReference>
<keyword evidence="1" id="KW-0547">Nucleotide-binding</keyword>
<comment type="caution">
    <text evidence="6">The sequence shown here is derived from an EMBL/GenBank/DDBJ whole genome shotgun (WGS) entry which is preliminary data.</text>
</comment>
<dbReference type="EMBL" id="JAVXUP010000900">
    <property type="protein sequence ID" value="KAK3019089.1"/>
    <property type="molecule type" value="Genomic_DNA"/>
</dbReference>
<dbReference type="InterPro" id="IPR053276">
    <property type="entry name" value="MtDNA_mismatch_repair_MutS"/>
</dbReference>
<dbReference type="InterPro" id="IPR000305">
    <property type="entry name" value="GIY-YIG_endonuc"/>
</dbReference>
<dbReference type="Pfam" id="PF01624">
    <property type="entry name" value="MutS_I"/>
    <property type="match status" value="1"/>
</dbReference>
<sequence>MYWLTASLGRRERVRCSKEGKLFKGTAKTTKKEIHCHGFTSQRIQMCRKPSTVQLVKRLTYSNLLGVDVNLKNGSLKEGTLNWEILQFKSRFPREVLLCRVGDFYEAIGIDACTLVEYAGLNPFGGLRSDSIPRAGCPVVNLRQTLDDLTRNGYSVVSTVAYNCIVEEVQGPTQARARKSRFISGHAHPGSPYVFGLVLDDQDLDFPEPMPVVGVSRSAKGYCLISVLETMKTYLAEDSLTEEALVTKLRTCRYHHLFLHRSLKHNSSGTFRWGEFGEGGLLWGECNARHFEWFEGNPVDALLLKASSFTLGNGHANWYIRDLLLNPPAYAIASTIQTICKHMSNVTCSIPEFTCIPSAKLVKLLELREANHIEFCKIKSVLDEIMHMHRNSELNEILKLLMDPTWVATGLKIDFEALVNECELVSRKIGELISLEGESDQKISSYPCIPSDFFEEMESSWKGRVKRIHLEEAFSEVEKAAEVLSSSVVEDFVPIISRIKASTAPLGGPKGEILYAREHEAVWFKGKRFVPSVWGGTPGEEQIKQLRPALDSKGRKVGEEWFTTTKVEAALTRYYEAGSMAKAKVLQLLRGLSAELQAKTNVLVFASMLLVIAKALFAHVSEGRRRKWVFPTLTQLHKREVNLSKSELIQMGTICNIDSLAAMLVCRKKCFLGPWDNHFVLLVDQMLFGMVLSSILRKVHVTSLYARMVTHHSHFWMQEVEQLDGSDGMKIVGLSPYWFDAAQGIAVRNTVDMQSLFLLTGPNGGGKSSLLRSICAAALLGICGFMVPAESALIPHFDSIMLHVKSYDSPADGKSSFQIEMSEIRSIITGATSRSLVLVDEICRGTETAKGTCIAGSIIETLDTIGCLGIISTHLHDIFSLPLTRKNTVHKAMGTEIVDGQTRPTWKLIDGICKESLAFETAQREGIPEKVIKRAEELYLSVYGKDSILERHDKQVEYVDCDINVRGPDKVFDEVTISGRGEILHSKSALTSQMEILRKKVESAVTTICQEKLLELYNKKYTSELGVVKFVLIAAKEQPPPSTIGASSVYLILRPDKKLYVGETDDLEGRVRAHRSKDGMHNASFLYFLVPGKSMACQLETLIINQLPSRGFQLTNIADGKHRNFGTSSLSLDSVSLHR</sequence>
<dbReference type="InterPro" id="IPR016151">
    <property type="entry name" value="DNA_mismatch_repair_MutS_N"/>
</dbReference>
<dbReference type="SUPFAM" id="SSF52540">
    <property type="entry name" value="P-loop containing nucleoside triphosphate hydrolases"/>
    <property type="match status" value="1"/>
</dbReference>
<feature type="domain" description="DNA mismatch repair proteins mutS family" evidence="5">
    <location>
        <begin position="835"/>
        <end position="851"/>
    </location>
</feature>
<dbReference type="SUPFAM" id="SSF55271">
    <property type="entry name" value="DNA repair protein MutS, domain I"/>
    <property type="match status" value="1"/>
</dbReference>
<dbReference type="Pfam" id="PF01541">
    <property type="entry name" value="GIY-YIG"/>
    <property type="match status" value="1"/>
</dbReference>
<accession>A0AA88W3B9</accession>